<dbReference type="SMART" id="SM00364">
    <property type="entry name" value="LRR_BAC"/>
    <property type="match status" value="9"/>
</dbReference>
<dbReference type="SMART" id="SM00255">
    <property type="entry name" value="TIR"/>
    <property type="match status" value="1"/>
</dbReference>
<accession>A0A9P0F1A6</accession>
<keyword evidence="3 6" id="KW-0732">Signal</keyword>
<evidence type="ECO:0000313" key="9">
    <source>
        <dbReference type="Proteomes" id="UP001152759"/>
    </source>
</evidence>
<dbReference type="GO" id="GO:0005886">
    <property type="term" value="C:plasma membrane"/>
    <property type="evidence" value="ECO:0007669"/>
    <property type="project" value="TreeGrafter"/>
</dbReference>
<dbReference type="SMART" id="SM00013">
    <property type="entry name" value="LRRNT"/>
    <property type="match status" value="1"/>
</dbReference>
<dbReference type="Pfam" id="PF13855">
    <property type="entry name" value="LRR_8"/>
    <property type="match status" value="6"/>
</dbReference>
<dbReference type="InterPro" id="IPR000372">
    <property type="entry name" value="LRRNT"/>
</dbReference>
<evidence type="ECO:0000313" key="8">
    <source>
        <dbReference type="EMBL" id="CAH0384158.1"/>
    </source>
</evidence>
<dbReference type="FunFam" id="3.80.10.10:FF:000418">
    <property type="entry name" value="protein toll"/>
    <property type="match status" value="1"/>
</dbReference>
<dbReference type="PANTHER" id="PTHR24369">
    <property type="entry name" value="ANTIGEN BSP, PUTATIVE-RELATED"/>
    <property type="match status" value="1"/>
</dbReference>
<dbReference type="SUPFAM" id="SSF52075">
    <property type="entry name" value="Outer arm dynein light chain 1"/>
    <property type="match status" value="1"/>
</dbReference>
<protein>
    <recommendedName>
        <fullName evidence="7">TIR domain-containing protein</fullName>
    </recommendedName>
</protein>
<evidence type="ECO:0000259" key="7">
    <source>
        <dbReference type="PROSITE" id="PS50104"/>
    </source>
</evidence>
<dbReference type="PANTHER" id="PTHR24369:SF210">
    <property type="entry name" value="CHAOPTIN-RELATED"/>
    <property type="match status" value="1"/>
</dbReference>
<evidence type="ECO:0000256" key="2">
    <source>
        <dbReference type="ARBA" id="ARBA00022614"/>
    </source>
</evidence>
<evidence type="ECO:0000256" key="6">
    <source>
        <dbReference type="SAM" id="SignalP"/>
    </source>
</evidence>
<dbReference type="SUPFAM" id="SSF52200">
    <property type="entry name" value="Toll/Interleukin receptor TIR domain"/>
    <property type="match status" value="1"/>
</dbReference>
<name>A0A9P0F1A6_BEMTA</name>
<organism evidence="8 9">
    <name type="scientific">Bemisia tabaci</name>
    <name type="common">Sweetpotato whitefly</name>
    <name type="synonym">Aleurodes tabaci</name>
    <dbReference type="NCBI Taxonomy" id="7038"/>
    <lineage>
        <taxon>Eukaryota</taxon>
        <taxon>Metazoa</taxon>
        <taxon>Ecdysozoa</taxon>
        <taxon>Arthropoda</taxon>
        <taxon>Hexapoda</taxon>
        <taxon>Insecta</taxon>
        <taxon>Pterygota</taxon>
        <taxon>Neoptera</taxon>
        <taxon>Paraneoptera</taxon>
        <taxon>Hemiptera</taxon>
        <taxon>Sternorrhyncha</taxon>
        <taxon>Aleyrodoidea</taxon>
        <taxon>Aleyrodidae</taxon>
        <taxon>Aleyrodinae</taxon>
        <taxon>Bemisia</taxon>
    </lineage>
</organism>
<evidence type="ECO:0000256" key="3">
    <source>
        <dbReference type="ARBA" id="ARBA00022729"/>
    </source>
</evidence>
<evidence type="ECO:0000256" key="1">
    <source>
        <dbReference type="ARBA" id="ARBA00009634"/>
    </source>
</evidence>
<keyword evidence="9" id="KW-1185">Reference proteome</keyword>
<dbReference type="Gene3D" id="3.40.50.10140">
    <property type="entry name" value="Toll/interleukin-1 receptor homology (TIR) domain"/>
    <property type="match status" value="1"/>
</dbReference>
<dbReference type="EMBL" id="OU963863">
    <property type="protein sequence ID" value="CAH0384158.1"/>
    <property type="molecule type" value="Genomic_DNA"/>
</dbReference>
<feature type="signal peptide" evidence="6">
    <location>
        <begin position="1"/>
        <end position="30"/>
    </location>
</feature>
<feature type="domain" description="TIR" evidence="7">
    <location>
        <begin position="1090"/>
        <end position="1226"/>
    </location>
</feature>
<dbReference type="InterPro" id="IPR003591">
    <property type="entry name" value="Leu-rich_rpt_typical-subtyp"/>
</dbReference>
<reference evidence="8" key="1">
    <citation type="submission" date="2021-12" db="EMBL/GenBank/DDBJ databases">
        <authorList>
            <person name="King R."/>
        </authorList>
    </citation>
    <scope>NUCLEOTIDE SEQUENCE</scope>
</reference>
<dbReference type="InterPro" id="IPR035897">
    <property type="entry name" value="Toll_tir_struct_dom_sf"/>
</dbReference>
<sequence>MHVQQHRSESMAFSFYSYILLLMSLHHCRGGSTLAPDNSILVPPIKYDAPDDCQWWIRDGSNGITPDEVALICKLRTINSEFDTTNFSVIPSEHTTSLRIECNEELMSKSSINDRSFAHLTKLRELTLANCKLARWSSDTLAGLANLRNLTVKTKNTDWPTMSLDVGKGSFEPAKLLERLDLSTNNIYNLPSGVFCPLSNLVFLNLSENRLQDVSDLGFREKAAPPPPPQPLVSGQEELGQPISRFDSLCSLNIQTLDVSYNHFVLLPTLGFSTLKRLKDLYLNNNEISMIAERSLHGLKQLQIFDLSSNRIVSLPVDMFRDCADSITEIYLQNNSINVLSPELFTNLNQLMSLDLSFNQLTSAWINKDTFSGLIRLVLLNLSHNSIARLDASMFHDLYTLQILNLQNNQIESIQPDTFAPMSNLHTLKLSSNKIKSIDVYAFNGLYVMSYLSLDYNMIERLHPDVFKNCTGLQDLYLSSNRLSVVPAALRDMHLLRTVDLGENAISEIDMIHFRGLSKLYGLRLIGNKIKKVTNRSLSSLPALQILNLARNKIDHVDQSAFAMNSNLQAVRLDDNLLKSIEGIFINVPSLQWLNVSDNQISYFDYNLLPPNLQWLDVHKNNISELHNRDHLENTLKIQIFDASFNKLVKVTPVSIPNSVELLFLNDNLIKTVEPHTFLKKLNLTRVDLYANQIAEMELNALALTPVEMRRSLPEFYIGGNPFQCNCKMEWLQRINKLDHLRQHPRVMDLDSVYCRLLYNRDKVFVPLLEAESTQFLCKYKTHCFAVCHCCDFDACDCEMTCPQNCTCYHDDSWSSNIVECSSAGYTSMPTKIPMDATEVYIDGNQFGELSSHSFIGRKSLKILYANHSNIVSINNHTFSGLKRLTVLHLESNFIKQLLGYELVHLESLRELYLQNNQISYIDNGTFLGLKLLEVLRLDGNSLVNFHVWQLTMNPYLVEITLANNRYSCECDYMNQFKAWLKTNTGKVIDYEKILCLADNKTATFSPPVMHYNKSTNCANFFGSHLLIEHHMMDDYIFLLLMTLMIFIFAVAVVCCLFAHRKSIKLWMYSRCGIRICYKTTHFEEFDKDKLYDAYINYSIKDDAFVTQALAPGLEQNPTRSYQVCLHYRDFNISSYVSDTIIEAVESSRRTIIVISKHFVETEWCRFEFKSALHEILKDKSHKIILIILGDVLQKDLDPDLRLYIKTNTCLQWGEKQFWQKLKYAMPEVRRNTSLKSVHSLSHHHQRSSVNVYASTGNFEPALPEPPPPVKLLPFLQHPNNLQAARSHRILAEQPLWA</sequence>
<dbReference type="InterPro" id="IPR001611">
    <property type="entry name" value="Leu-rich_rpt"/>
</dbReference>
<dbReference type="InterPro" id="IPR032675">
    <property type="entry name" value="LRR_dom_sf"/>
</dbReference>
<keyword evidence="4" id="KW-0677">Repeat</keyword>
<keyword evidence="5" id="KW-0812">Transmembrane</keyword>
<dbReference type="KEGG" id="btab:109033748"/>
<dbReference type="SMART" id="SM00365">
    <property type="entry name" value="LRR_SD22"/>
    <property type="match status" value="9"/>
</dbReference>
<proteinExistence type="inferred from homology"/>
<dbReference type="InterPro" id="IPR000157">
    <property type="entry name" value="TIR_dom"/>
</dbReference>
<keyword evidence="5" id="KW-1133">Transmembrane helix</keyword>
<dbReference type="SMART" id="SM00369">
    <property type="entry name" value="LRR_TYP"/>
    <property type="match status" value="21"/>
</dbReference>
<dbReference type="InterPro" id="IPR050541">
    <property type="entry name" value="LRR_TM_domain-containing"/>
</dbReference>
<dbReference type="Pfam" id="PF00560">
    <property type="entry name" value="LRR_1"/>
    <property type="match status" value="1"/>
</dbReference>
<feature type="chain" id="PRO_5040266735" description="TIR domain-containing protein" evidence="6">
    <location>
        <begin position="31"/>
        <end position="1298"/>
    </location>
</feature>
<dbReference type="GO" id="GO:0007165">
    <property type="term" value="P:signal transduction"/>
    <property type="evidence" value="ECO:0007669"/>
    <property type="project" value="InterPro"/>
</dbReference>
<evidence type="ECO:0000256" key="5">
    <source>
        <dbReference type="SAM" id="Phobius"/>
    </source>
</evidence>
<dbReference type="PROSITE" id="PS50104">
    <property type="entry name" value="TIR"/>
    <property type="match status" value="1"/>
</dbReference>
<dbReference type="FunFam" id="3.40.50.10140:FF:000021">
    <property type="entry name" value="Toll receptor 13"/>
    <property type="match status" value="1"/>
</dbReference>
<keyword evidence="5" id="KW-0472">Membrane</keyword>
<dbReference type="Proteomes" id="UP001152759">
    <property type="component" value="Chromosome 2"/>
</dbReference>
<dbReference type="PRINTS" id="PR01537">
    <property type="entry name" value="INTRLKN1R1F"/>
</dbReference>
<dbReference type="Gene3D" id="3.80.10.10">
    <property type="entry name" value="Ribonuclease Inhibitor"/>
    <property type="match status" value="6"/>
</dbReference>
<keyword evidence="2" id="KW-0433">Leucine-rich repeat</keyword>
<evidence type="ECO:0000256" key="4">
    <source>
        <dbReference type="ARBA" id="ARBA00022737"/>
    </source>
</evidence>
<dbReference type="PROSITE" id="PS51450">
    <property type="entry name" value="LRR"/>
    <property type="match status" value="6"/>
</dbReference>
<feature type="transmembrane region" description="Helical" evidence="5">
    <location>
        <begin position="1036"/>
        <end position="1059"/>
    </location>
</feature>
<dbReference type="SUPFAM" id="SSF52058">
    <property type="entry name" value="L domain-like"/>
    <property type="match status" value="3"/>
</dbReference>
<gene>
    <name evidence="8" type="ORF">BEMITA_LOCUS3531</name>
</gene>
<dbReference type="FunFam" id="3.80.10.10:FF:000198">
    <property type="entry name" value="Blast:Protein toll"/>
    <property type="match status" value="1"/>
</dbReference>
<dbReference type="Pfam" id="PF01582">
    <property type="entry name" value="TIR"/>
    <property type="match status" value="1"/>
</dbReference>
<dbReference type="FunFam" id="3.80.10.10:FF:001164">
    <property type="entry name" value="GH01279p"/>
    <property type="match status" value="1"/>
</dbReference>
<comment type="similarity">
    <text evidence="1">Belongs to the Toll-like receptor family.</text>
</comment>